<name>A0A6C0CA74_9ZZZZ</name>
<protein>
    <submittedName>
        <fullName evidence="1">Uncharacterized protein</fullName>
    </submittedName>
</protein>
<reference evidence="1" key="1">
    <citation type="journal article" date="2020" name="Nature">
        <title>Giant virus diversity and host interactions through global metagenomics.</title>
        <authorList>
            <person name="Schulz F."/>
            <person name="Roux S."/>
            <person name="Paez-Espino D."/>
            <person name="Jungbluth S."/>
            <person name="Walsh D.A."/>
            <person name="Denef V.J."/>
            <person name="McMahon K.D."/>
            <person name="Konstantinidis K.T."/>
            <person name="Eloe-Fadrosh E.A."/>
            <person name="Kyrpides N.C."/>
            <person name="Woyke T."/>
        </authorList>
    </citation>
    <scope>NUCLEOTIDE SEQUENCE</scope>
    <source>
        <strain evidence="1">GVMAG-M-3300020523-10</strain>
    </source>
</reference>
<dbReference type="AlphaFoldDB" id="A0A6C0CA74"/>
<dbReference type="EMBL" id="MN739379">
    <property type="protein sequence ID" value="QHT01636.1"/>
    <property type="molecule type" value="Genomic_DNA"/>
</dbReference>
<organism evidence="1">
    <name type="scientific">viral metagenome</name>
    <dbReference type="NCBI Taxonomy" id="1070528"/>
    <lineage>
        <taxon>unclassified sequences</taxon>
        <taxon>metagenomes</taxon>
        <taxon>organismal metagenomes</taxon>
    </lineage>
</organism>
<sequence>MNKHILLNNSIKYNDYKNSYDVSNNVKSLYNNVIKETKKSYIELQEQSINILTYYDNYDKQLASINALYEELCNGQGQNINLNYEKQHFLQALKKKLSSYKQQDIKKHYHDINNFITLENIIEKLVSCSMKCYYCNANTHILFKNVREESQWTLDRLNNYDEHSNSNTIICCLKCNLQRRRKNSTKFKFSKQMNVIKKIE</sequence>
<proteinExistence type="predicted"/>
<evidence type="ECO:0000313" key="1">
    <source>
        <dbReference type="EMBL" id="QHT01636.1"/>
    </source>
</evidence>
<accession>A0A6C0CA74</accession>